<feature type="compositionally biased region" description="Basic and acidic residues" evidence="1">
    <location>
        <begin position="60"/>
        <end position="69"/>
    </location>
</feature>
<feature type="region of interest" description="Disordered" evidence="1">
    <location>
        <begin position="1"/>
        <end position="69"/>
    </location>
</feature>
<name>A0A9D3Y0Z5_DREPO</name>
<evidence type="ECO:0000313" key="2">
    <source>
        <dbReference type="EMBL" id="KAH3691640.1"/>
    </source>
</evidence>
<reference evidence="2" key="2">
    <citation type="submission" date="2020-11" db="EMBL/GenBank/DDBJ databases">
        <authorList>
            <person name="McCartney M.A."/>
            <person name="Auch B."/>
            <person name="Kono T."/>
            <person name="Mallez S."/>
            <person name="Becker A."/>
            <person name="Gohl D.M."/>
            <person name="Silverstein K.A.T."/>
            <person name="Koren S."/>
            <person name="Bechman K.B."/>
            <person name="Herman A."/>
            <person name="Abrahante J.E."/>
            <person name="Garbe J."/>
        </authorList>
    </citation>
    <scope>NUCLEOTIDE SEQUENCE</scope>
    <source>
        <strain evidence="2">Duluth1</strain>
        <tissue evidence="2">Whole animal</tissue>
    </source>
</reference>
<gene>
    <name evidence="2" type="ORF">DPMN_190995</name>
</gene>
<proteinExistence type="predicted"/>
<dbReference type="EMBL" id="JAIWYP010000033">
    <property type="protein sequence ID" value="KAH3691640.1"/>
    <property type="molecule type" value="Genomic_DNA"/>
</dbReference>
<feature type="compositionally biased region" description="Polar residues" evidence="1">
    <location>
        <begin position="1"/>
        <end position="15"/>
    </location>
</feature>
<dbReference type="Proteomes" id="UP000828390">
    <property type="component" value="Unassembled WGS sequence"/>
</dbReference>
<comment type="caution">
    <text evidence="2">The sequence shown here is derived from an EMBL/GenBank/DDBJ whole genome shotgun (WGS) entry which is preliminary data.</text>
</comment>
<keyword evidence="3" id="KW-1185">Reference proteome</keyword>
<organism evidence="2 3">
    <name type="scientific">Dreissena polymorpha</name>
    <name type="common">Zebra mussel</name>
    <name type="synonym">Mytilus polymorpha</name>
    <dbReference type="NCBI Taxonomy" id="45954"/>
    <lineage>
        <taxon>Eukaryota</taxon>
        <taxon>Metazoa</taxon>
        <taxon>Spiralia</taxon>
        <taxon>Lophotrochozoa</taxon>
        <taxon>Mollusca</taxon>
        <taxon>Bivalvia</taxon>
        <taxon>Autobranchia</taxon>
        <taxon>Heteroconchia</taxon>
        <taxon>Euheterodonta</taxon>
        <taxon>Imparidentia</taxon>
        <taxon>Neoheterodontei</taxon>
        <taxon>Myida</taxon>
        <taxon>Dreissenoidea</taxon>
        <taxon>Dreissenidae</taxon>
        <taxon>Dreissena</taxon>
    </lineage>
</organism>
<reference evidence="2" key="1">
    <citation type="journal article" date="2019" name="bioRxiv">
        <title>The Genome of the Zebra Mussel, Dreissena polymorpha: A Resource for Invasive Species Research.</title>
        <authorList>
            <person name="McCartney M.A."/>
            <person name="Auch B."/>
            <person name="Kono T."/>
            <person name="Mallez S."/>
            <person name="Zhang Y."/>
            <person name="Obille A."/>
            <person name="Becker A."/>
            <person name="Abrahante J.E."/>
            <person name="Garbe J."/>
            <person name="Badalamenti J.P."/>
            <person name="Herman A."/>
            <person name="Mangelson H."/>
            <person name="Liachko I."/>
            <person name="Sullivan S."/>
            <person name="Sone E.D."/>
            <person name="Koren S."/>
            <person name="Silverstein K.A.T."/>
            <person name="Beckman K.B."/>
            <person name="Gohl D.M."/>
        </authorList>
    </citation>
    <scope>NUCLEOTIDE SEQUENCE</scope>
    <source>
        <strain evidence="2">Duluth1</strain>
        <tissue evidence="2">Whole animal</tissue>
    </source>
</reference>
<feature type="compositionally biased region" description="Low complexity" evidence="1">
    <location>
        <begin position="16"/>
        <end position="36"/>
    </location>
</feature>
<sequence>MVYPSLTPSQSDQDFASTAQLLASSQTSSHQSDSSLEINSKSDVSSETNSQSNATTGSGDSRDAQKEVQKLSTQELFEKLKAEGNELVKQVMLFLARLFSKKTRGIVIASSSAVRVVLKP</sequence>
<accession>A0A9D3Y0Z5</accession>
<protein>
    <submittedName>
        <fullName evidence="2">Uncharacterized protein</fullName>
    </submittedName>
</protein>
<evidence type="ECO:0000256" key="1">
    <source>
        <dbReference type="SAM" id="MobiDB-lite"/>
    </source>
</evidence>
<evidence type="ECO:0000313" key="3">
    <source>
        <dbReference type="Proteomes" id="UP000828390"/>
    </source>
</evidence>
<dbReference type="AlphaFoldDB" id="A0A9D3Y0Z5"/>
<feature type="compositionally biased region" description="Polar residues" evidence="1">
    <location>
        <begin position="37"/>
        <end position="59"/>
    </location>
</feature>